<dbReference type="EMBL" id="LFBV01000001">
    <property type="protein sequence ID" value="OKH95786.1"/>
    <property type="molecule type" value="Genomic_DNA"/>
</dbReference>
<evidence type="ECO:0000259" key="2">
    <source>
        <dbReference type="Pfam" id="PF13581"/>
    </source>
</evidence>
<dbReference type="GO" id="GO:0004674">
    <property type="term" value="F:protein serine/threonine kinase activity"/>
    <property type="evidence" value="ECO:0007669"/>
    <property type="project" value="UniProtKB-KW"/>
</dbReference>
<dbReference type="Proteomes" id="UP000186455">
    <property type="component" value="Unassembled WGS sequence"/>
</dbReference>
<dbReference type="InterPro" id="IPR050267">
    <property type="entry name" value="Anti-sigma-factor_SerPK"/>
</dbReference>
<dbReference type="PANTHER" id="PTHR35526:SF3">
    <property type="entry name" value="ANTI-SIGMA-F FACTOR RSBW"/>
    <property type="match status" value="1"/>
</dbReference>
<dbReference type="CDD" id="cd16936">
    <property type="entry name" value="HATPase_RsbW-like"/>
    <property type="match status" value="1"/>
</dbReference>
<dbReference type="InterPro" id="IPR036890">
    <property type="entry name" value="HATPase_C_sf"/>
</dbReference>
<dbReference type="SUPFAM" id="SSF55874">
    <property type="entry name" value="ATPase domain of HSP90 chaperone/DNA topoisomerase II/histidine kinase"/>
    <property type="match status" value="1"/>
</dbReference>
<evidence type="ECO:0000256" key="1">
    <source>
        <dbReference type="ARBA" id="ARBA00022527"/>
    </source>
</evidence>
<proteinExistence type="predicted"/>
<comment type="caution">
    <text evidence="3">The sequence shown here is derived from an EMBL/GenBank/DDBJ whole genome shotgun (WGS) entry which is preliminary data.</text>
</comment>
<keyword evidence="1" id="KW-0418">Kinase</keyword>
<dbReference type="Pfam" id="PF13581">
    <property type="entry name" value="HATPase_c_2"/>
    <property type="match status" value="1"/>
</dbReference>
<gene>
    <name evidence="3" type="ORF">AB852_03275</name>
</gene>
<accession>A0A1Q4VD75</accession>
<reference evidence="3 4" key="1">
    <citation type="submission" date="2015-06" db="EMBL/GenBank/DDBJ databases">
        <title>Cloning and characterization of the uncialamcin biosynthetic gene cluster.</title>
        <authorList>
            <person name="Yan X."/>
            <person name="Huang T."/>
            <person name="Ge H."/>
            <person name="Shen B."/>
        </authorList>
    </citation>
    <scope>NUCLEOTIDE SEQUENCE [LARGE SCALE GENOMIC DNA]</scope>
    <source>
        <strain evidence="3 4">DCA2648</strain>
    </source>
</reference>
<organism evidence="3 4">
    <name type="scientific">Streptomyces uncialis</name>
    <dbReference type="NCBI Taxonomy" id="1048205"/>
    <lineage>
        <taxon>Bacteria</taxon>
        <taxon>Bacillati</taxon>
        <taxon>Actinomycetota</taxon>
        <taxon>Actinomycetes</taxon>
        <taxon>Kitasatosporales</taxon>
        <taxon>Streptomycetaceae</taxon>
        <taxon>Streptomyces</taxon>
    </lineage>
</organism>
<sequence length="168" mass="18365">MAEGGFAVSYLRTSHPGGPLTERDRARPRQMRRIVRAQLRHWGLADLVESAQLVVTELVTNAFQHGWGDEVRIHLSRTAETVKVEVRTGPMPVPRPRRVPAGRPVAAGCPGPRAAFPHPAPFAPDDRLAERGRGLILVEALAQEWGVHTDGGTVWCVLTVSHKPDGTL</sequence>
<protein>
    <recommendedName>
        <fullName evidence="2">Histidine kinase/HSP90-like ATPase domain-containing protein</fullName>
    </recommendedName>
</protein>
<evidence type="ECO:0000313" key="3">
    <source>
        <dbReference type="EMBL" id="OKH95786.1"/>
    </source>
</evidence>
<dbReference type="STRING" id="1048205.AB852_03275"/>
<feature type="domain" description="Histidine kinase/HSP90-like ATPase" evidence="2">
    <location>
        <begin position="26"/>
        <end position="154"/>
    </location>
</feature>
<evidence type="ECO:0000313" key="4">
    <source>
        <dbReference type="Proteomes" id="UP000186455"/>
    </source>
</evidence>
<dbReference type="AlphaFoldDB" id="A0A1Q4VD75"/>
<dbReference type="PANTHER" id="PTHR35526">
    <property type="entry name" value="ANTI-SIGMA-F FACTOR RSBW-RELATED"/>
    <property type="match status" value="1"/>
</dbReference>
<keyword evidence="1" id="KW-0723">Serine/threonine-protein kinase</keyword>
<dbReference type="Gene3D" id="3.30.565.10">
    <property type="entry name" value="Histidine kinase-like ATPase, C-terminal domain"/>
    <property type="match status" value="1"/>
</dbReference>
<dbReference type="InterPro" id="IPR003594">
    <property type="entry name" value="HATPase_dom"/>
</dbReference>
<keyword evidence="1" id="KW-0808">Transferase</keyword>
<name>A0A1Q4VD75_9ACTN</name>
<keyword evidence="4" id="KW-1185">Reference proteome</keyword>